<evidence type="ECO:0000259" key="2">
    <source>
        <dbReference type="PROSITE" id="PS50943"/>
    </source>
</evidence>
<dbReference type="SUPFAM" id="SSF47413">
    <property type="entry name" value="lambda repressor-like DNA-binding domains"/>
    <property type="match status" value="1"/>
</dbReference>
<dbReference type="InterPro" id="IPR050807">
    <property type="entry name" value="TransReg_Diox_bact_type"/>
</dbReference>
<dbReference type="InterPro" id="IPR014710">
    <property type="entry name" value="RmlC-like_jellyroll"/>
</dbReference>
<dbReference type="CDD" id="cd00093">
    <property type="entry name" value="HTH_XRE"/>
    <property type="match status" value="1"/>
</dbReference>
<dbReference type="Proteomes" id="UP000316406">
    <property type="component" value="Unassembled WGS sequence"/>
</dbReference>
<dbReference type="Gene3D" id="1.10.260.40">
    <property type="entry name" value="lambda repressor-like DNA-binding domains"/>
    <property type="match status" value="1"/>
</dbReference>
<dbReference type="PROSITE" id="PS50943">
    <property type="entry name" value="HTH_CROC1"/>
    <property type="match status" value="1"/>
</dbReference>
<name>A0A556CAL5_BREAU</name>
<dbReference type="GO" id="GO:0003677">
    <property type="term" value="F:DNA binding"/>
    <property type="evidence" value="ECO:0007669"/>
    <property type="project" value="UniProtKB-KW"/>
</dbReference>
<dbReference type="AlphaFoldDB" id="A0A556CAL5"/>
<dbReference type="RefSeq" id="WP_143923201.1">
    <property type="nucleotide sequence ID" value="NZ_VLTK01000008.1"/>
</dbReference>
<dbReference type="InterPro" id="IPR010982">
    <property type="entry name" value="Lambda_DNA-bd_dom_sf"/>
</dbReference>
<dbReference type="PANTHER" id="PTHR46797:SF1">
    <property type="entry name" value="METHYLPHOSPHONATE SYNTHASE"/>
    <property type="match status" value="1"/>
</dbReference>
<dbReference type="InterPro" id="IPR001387">
    <property type="entry name" value="Cro/C1-type_HTH"/>
</dbReference>
<organism evidence="3 4">
    <name type="scientific">Brevibacterium aurantiacum</name>
    <dbReference type="NCBI Taxonomy" id="273384"/>
    <lineage>
        <taxon>Bacteria</taxon>
        <taxon>Bacillati</taxon>
        <taxon>Actinomycetota</taxon>
        <taxon>Actinomycetes</taxon>
        <taxon>Micrococcales</taxon>
        <taxon>Brevibacteriaceae</taxon>
        <taxon>Brevibacterium</taxon>
    </lineage>
</organism>
<comment type="caution">
    <text evidence="3">The sequence shown here is derived from an EMBL/GenBank/DDBJ whole genome shotgun (WGS) entry which is preliminary data.</text>
</comment>
<dbReference type="PANTHER" id="PTHR46797">
    <property type="entry name" value="HTH-TYPE TRANSCRIPTIONAL REGULATOR"/>
    <property type="match status" value="1"/>
</dbReference>
<sequence>MLDHFDTLAKLSAALDDREGLMLGEVEEVNSTFRSRLRTLRLLRDFTVRSLGSRAGVSASLVSNIENGRSNPSVATISKICDALGVEVADLFSSRKIELTPQVPADREVLVTEGGVRKSVLLRESDRGVSLYQVSMPPGSETGTLSNPSGTLDLITMIEGRVIVEFGEARVKLESGDVLRFFSNTAHSISNETAEEAVFHWLVLDAKSRSKTAQV</sequence>
<dbReference type="EMBL" id="VLTK01000008">
    <property type="protein sequence ID" value="TSI14492.1"/>
    <property type="molecule type" value="Genomic_DNA"/>
</dbReference>
<dbReference type="Pfam" id="PF07883">
    <property type="entry name" value="Cupin_2"/>
    <property type="match status" value="1"/>
</dbReference>
<dbReference type="CDD" id="cd02209">
    <property type="entry name" value="cupin_XRE_C"/>
    <property type="match status" value="1"/>
</dbReference>
<accession>A0A556CAL5</accession>
<dbReference type="SUPFAM" id="SSF51182">
    <property type="entry name" value="RmlC-like cupins"/>
    <property type="match status" value="1"/>
</dbReference>
<keyword evidence="4" id="KW-1185">Reference proteome</keyword>
<dbReference type="Gene3D" id="2.60.120.10">
    <property type="entry name" value="Jelly Rolls"/>
    <property type="match status" value="1"/>
</dbReference>
<feature type="domain" description="HTH cro/C1-type" evidence="2">
    <location>
        <begin position="37"/>
        <end position="91"/>
    </location>
</feature>
<dbReference type="GO" id="GO:0005829">
    <property type="term" value="C:cytosol"/>
    <property type="evidence" value="ECO:0007669"/>
    <property type="project" value="TreeGrafter"/>
</dbReference>
<dbReference type="InterPro" id="IPR011051">
    <property type="entry name" value="RmlC_Cupin_sf"/>
</dbReference>
<dbReference type="SMART" id="SM00530">
    <property type="entry name" value="HTH_XRE"/>
    <property type="match status" value="1"/>
</dbReference>
<protein>
    <submittedName>
        <fullName evidence="3">Helix-turn-helix domain-containing protein</fullName>
    </submittedName>
</protein>
<evidence type="ECO:0000313" key="3">
    <source>
        <dbReference type="EMBL" id="TSI14492.1"/>
    </source>
</evidence>
<dbReference type="InterPro" id="IPR013096">
    <property type="entry name" value="Cupin_2"/>
</dbReference>
<dbReference type="OrthoDB" id="9814751at2"/>
<evidence type="ECO:0000256" key="1">
    <source>
        <dbReference type="ARBA" id="ARBA00023125"/>
    </source>
</evidence>
<keyword evidence="1" id="KW-0238">DNA-binding</keyword>
<evidence type="ECO:0000313" key="4">
    <source>
        <dbReference type="Proteomes" id="UP000316406"/>
    </source>
</evidence>
<dbReference type="Pfam" id="PF01381">
    <property type="entry name" value="HTH_3"/>
    <property type="match status" value="1"/>
</dbReference>
<gene>
    <name evidence="3" type="ORF">FO013_14005</name>
</gene>
<proteinExistence type="predicted"/>
<reference evidence="3 4" key="1">
    <citation type="submission" date="2019-07" db="EMBL/GenBank/DDBJ databases">
        <title>Draft genome sequence of Brevibacterium aurantiacum XU54 isolated from Xinjiang China.</title>
        <authorList>
            <person name="Xu X."/>
        </authorList>
    </citation>
    <scope>NUCLEOTIDE SEQUENCE [LARGE SCALE GENOMIC DNA]</scope>
    <source>
        <strain evidence="3 4">XU54</strain>
    </source>
</reference>
<dbReference type="GO" id="GO:0003700">
    <property type="term" value="F:DNA-binding transcription factor activity"/>
    <property type="evidence" value="ECO:0007669"/>
    <property type="project" value="TreeGrafter"/>
</dbReference>